<evidence type="ECO:0000313" key="6">
    <source>
        <dbReference type="Proteomes" id="UP001153365"/>
    </source>
</evidence>
<name>A0AAV0B9T0_PHAPC</name>
<sequence length="492" mass="57971">MRGLLDYGLLYRGVRRFRRWRQRSTEVYGAFTEVYGVCRRFYRAFTEACRRFKGAPPEVFFLKRKEEEVKGASRTREASRKREGKEASRRGVWGSFWNFKEGGLCALRQYKSSRKERRYPGDTKESKATIRKVVKIPKEEESMFDGKGFHQFLDLFEMAAKNEGAEDYDKVKQVIFFYKGRDLKEEVMEMKGWRELDWGKLVKEMKARCGRYRPAPRYTIQELWTAVDGWEKKGGVSSKGDYEEFSHFFDTRLKYLEKEGTFRNEDKACPLLWRALSKELQEMAKFRLIKGKKMVENRSVDAEMKFKGEVSVEGSVYYRPFQGENEIMREELNKKRERYRGKDREESKKEEENKKRSQRHFIGQTVERNARLEESLKKAGKRREVYKARDSGSFVCYYCGMQGHAPPTCPRVEEDLKNGLVRRDMTAEGKPAYYLPDNTRVHYDRTMTFRSVVAAYSSKVPLEKFTTQVAELPGIIHLPEPLPANEDSFVVL</sequence>
<accession>A0AAV0B9T0</accession>
<comment type="caution">
    <text evidence="5">The sequence shown here is derived from an EMBL/GenBank/DDBJ whole genome shotgun (WGS) entry which is preliminary data.</text>
</comment>
<organism evidence="5 6">
    <name type="scientific">Phakopsora pachyrhizi</name>
    <name type="common">Asian soybean rust disease fungus</name>
    <dbReference type="NCBI Taxonomy" id="170000"/>
    <lineage>
        <taxon>Eukaryota</taxon>
        <taxon>Fungi</taxon>
        <taxon>Dikarya</taxon>
        <taxon>Basidiomycota</taxon>
        <taxon>Pucciniomycotina</taxon>
        <taxon>Pucciniomycetes</taxon>
        <taxon>Pucciniales</taxon>
        <taxon>Phakopsoraceae</taxon>
        <taxon>Phakopsora</taxon>
    </lineage>
</organism>
<feature type="region of interest" description="Disordered" evidence="3">
    <location>
        <begin position="337"/>
        <end position="362"/>
    </location>
</feature>
<keyword evidence="2" id="KW-0862">Zinc</keyword>
<feature type="domain" description="CCHC-type" evidence="4">
    <location>
        <begin position="396"/>
        <end position="411"/>
    </location>
</feature>
<evidence type="ECO:0000313" key="5">
    <source>
        <dbReference type="EMBL" id="CAH7681744.1"/>
    </source>
</evidence>
<evidence type="ECO:0000259" key="4">
    <source>
        <dbReference type="PROSITE" id="PS50158"/>
    </source>
</evidence>
<dbReference type="EMBL" id="CALTRL010003700">
    <property type="protein sequence ID" value="CAH7681744.1"/>
    <property type="molecule type" value="Genomic_DNA"/>
</dbReference>
<proteinExistence type="predicted"/>
<reference evidence="5" key="1">
    <citation type="submission" date="2022-06" db="EMBL/GenBank/DDBJ databases">
        <authorList>
            <consortium name="SYNGENTA / RWTH Aachen University"/>
        </authorList>
    </citation>
    <scope>NUCLEOTIDE SEQUENCE</scope>
</reference>
<evidence type="ECO:0000256" key="2">
    <source>
        <dbReference type="PROSITE-ProRule" id="PRU00047"/>
    </source>
</evidence>
<dbReference type="GO" id="GO:0003676">
    <property type="term" value="F:nucleic acid binding"/>
    <property type="evidence" value="ECO:0007669"/>
    <property type="project" value="InterPro"/>
</dbReference>
<dbReference type="SUPFAM" id="SSF57756">
    <property type="entry name" value="Retrovirus zinc finger-like domains"/>
    <property type="match status" value="1"/>
</dbReference>
<gene>
    <name evidence="5" type="ORF">PPACK8108_LOCUS14398</name>
</gene>
<keyword evidence="2" id="KW-0479">Metal-binding</keyword>
<dbReference type="Proteomes" id="UP001153365">
    <property type="component" value="Unassembled WGS sequence"/>
</dbReference>
<feature type="compositionally biased region" description="Basic and acidic residues" evidence="3">
    <location>
        <begin position="337"/>
        <end position="355"/>
    </location>
</feature>
<dbReference type="AlphaFoldDB" id="A0AAV0B9T0"/>
<dbReference type="GO" id="GO:0008270">
    <property type="term" value="F:zinc ion binding"/>
    <property type="evidence" value="ECO:0007669"/>
    <property type="project" value="UniProtKB-KW"/>
</dbReference>
<protein>
    <recommendedName>
        <fullName evidence="4">CCHC-type domain-containing protein</fullName>
    </recommendedName>
</protein>
<keyword evidence="2" id="KW-0863">Zinc-finger</keyword>
<evidence type="ECO:0000256" key="1">
    <source>
        <dbReference type="ARBA" id="ARBA00022664"/>
    </source>
</evidence>
<dbReference type="InterPro" id="IPR036875">
    <property type="entry name" value="Znf_CCHC_sf"/>
</dbReference>
<keyword evidence="6" id="KW-1185">Reference proteome</keyword>
<keyword evidence="1" id="KW-0507">mRNA processing</keyword>
<dbReference type="InterPro" id="IPR001878">
    <property type="entry name" value="Znf_CCHC"/>
</dbReference>
<dbReference type="GO" id="GO:0006397">
    <property type="term" value="P:mRNA processing"/>
    <property type="evidence" value="ECO:0007669"/>
    <property type="project" value="UniProtKB-KW"/>
</dbReference>
<dbReference type="PROSITE" id="PS50158">
    <property type="entry name" value="ZF_CCHC"/>
    <property type="match status" value="1"/>
</dbReference>
<evidence type="ECO:0000256" key="3">
    <source>
        <dbReference type="SAM" id="MobiDB-lite"/>
    </source>
</evidence>